<reference evidence="6" key="1">
    <citation type="journal article" date="2019" name="Int. J. Syst. Evol. Microbiol.">
        <title>The Global Catalogue of Microorganisms (GCM) 10K type strain sequencing project: providing services to taxonomists for standard genome sequencing and annotation.</title>
        <authorList>
            <consortium name="The Broad Institute Genomics Platform"/>
            <consortium name="The Broad Institute Genome Sequencing Center for Infectious Disease"/>
            <person name="Wu L."/>
            <person name="Ma J."/>
        </authorList>
    </citation>
    <scope>NUCLEOTIDE SEQUENCE [LARGE SCALE GENOMIC DNA]</scope>
    <source>
        <strain evidence="6">KCTC 33575</strain>
    </source>
</reference>
<dbReference type="InterPro" id="IPR008928">
    <property type="entry name" value="6-hairpin_glycosidase_sf"/>
</dbReference>
<comment type="caution">
    <text evidence="5">The sequence shown here is derived from an EMBL/GenBank/DDBJ whole genome shotgun (WGS) entry which is preliminary data.</text>
</comment>
<feature type="transmembrane region" description="Helical" evidence="4">
    <location>
        <begin position="6"/>
        <end position="21"/>
    </location>
</feature>
<comment type="similarity">
    <text evidence="1">Belongs to the glycosyl hydrolase 8 (cellulase D) family.</text>
</comment>
<dbReference type="Proteomes" id="UP001597519">
    <property type="component" value="Unassembled WGS sequence"/>
</dbReference>
<keyword evidence="4" id="KW-1133">Transmembrane helix</keyword>
<keyword evidence="4" id="KW-0472">Membrane</keyword>
<evidence type="ECO:0000256" key="3">
    <source>
        <dbReference type="ARBA" id="ARBA00023295"/>
    </source>
</evidence>
<keyword evidence="4" id="KW-0812">Transmembrane</keyword>
<name>A0ABW5WTP3_9STAP</name>
<accession>A0ABW5WTP3</accession>
<keyword evidence="6" id="KW-1185">Reference proteome</keyword>
<evidence type="ECO:0000256" key="2">
    <source>
        <dbReference type="ARBA" id="ARBA00022801"/>
    </source>
</evidence>
<sequence length="363" mass="42051">MKYLNTVVIVLIVVILGWFFMRDEEELDIETKYSTEDFIYKWFKNDNGTLATYIQDGETLDEDLVSGRETLTETMGLWMLYALEKEDQDLFEIIYGQLNDYFLDKDGFLYWKLEEDGKARVSTNALIDDIRIAEALLNAADKWNEDKYRSTSGLISEYLSQHNVKNGIFTDYYERNDDYASESVTLSYVDLEGLQLLGESDTLDSAAAEKTMEVLEDVPIDNGFFPKSYNAESEEYQFDDELNMVDQAIVAYHLSRTGQSSEEFLDFISREMSERGIVHGMYDRVSGEPIVEYESPAVYGILTLYLLEIGEENLAEDVFNRMIEFRVDDTDSEYYGGYSITDDDTHIFDNIIPLLAEQRMDQR</sequence>
<organism evidence="5 6">
    <name type="scientific">Corticicoccus populi</name>
    <dbReference type="NCBI Taxonomy" id="1812821"/>
    <lineage>
        <taxon>Bacteria</taxon>
        <taxon>Bacillati</taxon>
        <taxon>Bacillota</taxon>
        <taxon>Bacilli</taxon>
        <taxon>Bacillales</taxon>
        <taxon>Staphylococcaceae</taxon>
        <taxon>Corticicoccus</taxon>
    </lineage>
</organism>
<dbReference type="Pfam" id="PF01270">
    <property type="entry name" value="Glyco_hydro_8"/>
    <property type="match status" value="1"/>
</dbReference>
<gene>
    <name evidence="5" type="ORF">ACFSX4_06740</name>
</gene>
<protein>
    <submittedName>
        <fullName evidence="5">Glycosyl hydrolase family 8</fullName>
    </submittedName>
</protein>
<evidence type="ECO:0000256" key="4">
    <source>
        <dbReference type="SAM" id="Phobius"/>
    </source>
</evidence>
<evidence type="ECO:0000256" key="1">
    <source>
        <dbReference type="ARBA" id="ARBA00009209"/>
    </source>
</evidence>
<dbReference type="SUPFAM" id="SSF48208">
    <property type="entry name" value="Six-hairpin glycosidases"/>
    <property type="match status" value="1"/>
</dbReference>
<dbReference type="InterPro" id="IPR002037">
    <property type="entry name" value="Glyco_hydro_8"/>
</dbReference>
<evidence type="ECO:0000313" key="5">
    <source>
        <dbReference type="EMBL" id="MFD2830165.1"/>
    </source>
</evidence>
<dbReference type="Gene3D" id="1.50.10.10">
    <property type="match status" value="1"/>
</dbReference>
<keyword evidence="2 5" id="KW-0378">Hydrolase</keyword>
<dbReference type="GO" id="GO:0016787">
    <property type="term" value="F:hydrolase activity"/>
    <property type="evidence" value="ECO:0007669"/>
    <property type="project" value="UniProtKB-KW"/>
</dbReference>
<evidence type="ECO:0000313" key="6">
    <source>
        <dbReference type="Proteomes" id="UP001597519"/>
    </source>
</evidence>
<proteinExistence type="inferred from homology"/>
<dbReference type="EMBL" id="JBHUOQ010000001">
    <property type="protein sequence ID" value="MFD2830165.1"/>
    <property type="molecule type" value="Genomic_DNA"/>
</dbReference>
<dbReference type="RefSeq" id="WP_377772832.1">
    <property type="nucleotide sequence ID" value="NZ_JBHUOQ010000001.1"/>
</dbReference>
<keyword evidence="3" id="KW-0326">Glycosidase</keyword>
<dbReference type="InterPro" id="IPR012341">
    <property type="entry name" value="6hp_glycosidase-like_sf"/>
</dbReference>